<evidence type="ECO:0000256" key="9">
    <source>
        <dbReference type="ARBA" id="ARBA00022857"/>
    </source>
</evidence>
<evidence type="ECO:0000256" key="12">
    <source>
        <dbReference type="ARBA" id="ARBA00048841"/>
    </source>
</evidence>
<name>A0A015L4W4_RHIIW</name>
<dbReference type="PIRSF" id="PIRSF036497">
    <property type="entry name" value="HDH_short"/>
    <property type="match status" value="1"/>
</dbReference>
<evidence type="ECO:0000256" key="8">
    <source>
        <dbReference type="ARBA" id="ARBA00022697"/>
    </source>
</evidence>
<feature type="binding site" evidence="16">
    <location>
        <begin position="8"/>
        <end position="13"/>
    </location>
    <ligand>
        <name>NADP(+)</name>
        <dbReference type="ChEBI" id="CHEBI:58349"/>
    </ligand>
</feature>
<dbReference type="PANTHER" id="PTHR43070:SF5">
    <property type="entry name" value="HOMOSERINE DEHYDROGENASE"/>
    <property type="match status" value="1"/>
</dbReference>
<evidence type="ECO:0000256" key="16">
    <source>
        <dbReference type="PIRSR" id="PIRSR036497-2"/>
    </source>
</evidence>
<dbReference type="OrthoDB" id="67851at2759"/>
<evidence type="ECO:0000256" key="7">
    <source>
        <dbReference type="ARBA" id="ARBA00022605"/>
    </source>
</evidence>
<evidence type="ECO:0000256" key="5">
    <source>
        <dbReference type="ARBA" id="ARBA00013213"/>
    </source>
</evidence>
<comment type="similarity">
    <text evidence="4 14 18">Belongs to the homoserine dehydrogenase family.</text>
</comment>
<dbReference type="SMR" id="A0A015L4W4"/>
<dbReference type="Proteomes" id="UP000022910">
    <property type="component" value="Unassembled WGS sequence"/>
</dbReference>
<evidence type="ECO:0000259" key="20">
    <source>
        <dbReference type="Pfam" id="PF03447"/>
    </source>
</evidence>
<dbReference type="OMA" id="IYTRCYS"/>
<feature type="active site" description="Proton donor" evidence="15">
    <location>
        <position position="222"/>
    </location>
</feature>
<dbReference type="HOGENOM" id="CLU_009116_0_1_1"/>
<comment type="function">
    <text evidence="13">Catalyzes the conversion of L-aspartate-beta-semialdehyde (L-Asa) to L-homoserine (L-Hse), the third step in the biosynthesis of amino acids that derive from aspartate (the aspartate family of amino acids), including methioinine and threonine, the latter of which is a precursor to isoleucine; production of homoserine leads to a branch-point in the pathway as it can either be O-phosphorylated for processing to threonine, or O-acylated for processing to methionine.</text>
</comment>
<feature type="binding site" evidence="16">
    <location>
        <position position="91"/>
    </location>
    <ligand>
        <name>NADPH</name>
        <dbReference type="ChEBI" id="CHEBI:57783"/>
    </ligand>
</feature>
<comment type="pathway">
    <text evidence="2 17">Amino-acid biosynthesis; L-threonine biosynthesis; L-threonine from L-aspartate: step 3/5.</text>
</comment>
<evidence type="ECO:0000256" key="4">
    <source>
        <dbReference type="ARBA" id="ARBA00006753"/>
    </source>
</evidence>
<keyword evidence="7 14" id="KW-0028">Amino-acid biosynthesis</keyword>
<accession>A0A015L4W4</accession>
<feature type="binding site" evidence="16">
    <location>
        <position position="207"/>
    </location>
    <ligand>
        <name>L-homoserine</name>
        <dbReference type="ChEBI" id="CHEBI:57476"/>
    </ligand>
</feature>
<dbReference type="InterPro" id="IPR019811">
    <property type="entry name" value="HDH_CS"/>
</dbReference>
<feature type="domain" description="Homoserine dehydrogenase catalytic" evidence="19">
    <location>
        <begin position="150"/>
        <end position="350"/>
    </location>
</feature>
<reference evidence="21 22" key="1">
    <citation type="submission" date="2014-02" db="EMBL/GenBank/DDBJ databases">
        <title>Single nucleus genome sequencing reveals high similarity among nuclei of an endomycorrhizal fungus.</title>
        <authorList>
            <person name="Lin K."/>
            <person name="Geurts R."/>
            <person name="Zhang Z."/>
            <person name="Limpens E."/>
            <person name="Saunders D.G."/>
            <person name="Mu D."/>
            <person name="Pang E."/>
            <person name="Cao H."/>
            <person name="Cha H."/>
            <person name="Lin T."/>
            <person name="Zhou Q."/>
            <person name="Shang Y."/>
            <person name="Li Y."/>
            <person name="Ivanov S."/>
            <person name="Sharma T."/>
            <person name="Velzen R.V."/>
            <person name="Ruijter N.D."/>
            <person name="Aanen D.K."/>
            <person name="Win J."/>
            <person name="Kamoun S."/>
            <person name="Bisseling T."/>
            <person name="Huang S."/>
        </authorList>
    </citation>
    <scope>NUCLEOTIDE SEQUENCE [LARGE SCALE GENOMIC DNA]</scope>
    <source>
        <strain evidence="22">DAOM197198w</strain>
    </source>
</reference>
<dbReference type="InterPro" id="IPR005106">
    <property type="entry name" value="Asp/hSer_DH_NAD-bd"/>
</dbReference>
<dbReference type="GO" id="GO:0009086">
    <property type="term" value="P:methionine biosynthetic process"/>
    <property type="evidence" value="ECO:0007669"/>
    <property type="project" value="UniProtKB-KW"/>
</dbReference>
<evidence type="ECO:0000256" key="10">
    <source>
        <dbReference type="ARBA" id="ARBA00023002"/>
    </source>
</evidence>
<dbReference type="InterPro" id="IPR022697">
    <property type="entry name" value="HDH_short"/>
</dbReference>
<dbReference type="InterPro" id="IPR001342">
    <property type="entry name" value="HDH_cat"/>
</dbReference>
<dbReference type="STRING" id="1432141.A0A015L4W4"/>
<evidence type="ECO:0000256" key="15">
    <source>
        <dbReference type="PIRSR" id="PIRSR036497-1"/>
    </source>
</evidence>
<comment type="cofactor">
    <cofactor evidence="1">
        <name>a metal cation</name>
        <dbReference type="ChEBI" id="CHEBI:25213"/>
    </cofactor>
</comment>
<dbReference type="EMBL" id="JEMT01012722">
    <property type="protein sequence ID" value="EXX74764.1"/>
    <property type="molecule type" value="Genomic_DNA"/>
</dbReference>
<dbReference type="UniPathway" id="UPA00050">
    <property type="reaction ID" value="UER00063"/>
</dbReference>
<dbReference type="GO" id="GO:0009088">
    <property type="term" value="P:threonine biosynthetic process"/>
    <property type="evidence" value="ECO:0007669"/>
    <property type="project" value="UniProtKB-UniPathway"/>
</dbReference>
<dbReference type="AlphaFoldDB" id="A0A015L4W4"/>
<dbReference type="InterPro" id="IPR036291">
    <property type="entry name" value="NAD(P)-bd_dom_sf"/>
</dbReference>
<evidence type="ECO:0000259" key="19">
    <source>
        <dbReference type="Pfam" id="PF00742"/>
    </source>
</evidence>
<protein>
    <recommendedName>
        <fullName evidence="6 14">Homoserine dehydrogenase</fullName>
        <shortName evidence="14">HDH</shortName>
        <ecNumber evidence="5 14">1.1.1.3</ecNumber>
    </recommendedName>
</protein>
<feature type="binding site" evidence="16">
    <location>
        <position position="115"/>
    </location>
    <ligand>
        <name>NADPH</name>
        <dbReference type="ChEBI" id="CHEBI:57783"/>
    </ligand>
</feature>
<gene>
    <name evidence="21" type="ORF">RirG_048050</name>
</gene>
<dbReference type="SUPFAM" id="SSF51735">
    <property type="entry name" value="NAD(P)-binding Rossmann-fold domains"/>
    <property type="match status" value="1"/>
</dbReference>
<dbReference type="Pfam" id="PF00742">
    <property type="entry name" value="Homoserine_dh"/>
    <property type="match status" value="1"/>
</dbReference>
<dbReference type="SUPFAM" id="SSF55347">
    <property type="entry name" value="Glyceraldehyde-3-phosphate dehydrogenase-like, C-terminal domain"/>
    <property type="match status" value="1"/>
</dbReference>
<evidence type="ECO:0000256" key="14">
    <source>
        <dbReference type="PIRNR" id="PIRNR036497"/>
    </source>
</evidence>
<dbReference type="PROSITE" id="PS01042">
    <property type="entry name" value="HOMOSER_DHGENASE"/>
    <property type="match status" value="1"/>
</dbReference>
<evidence type="ECO:0000313" key="21">
    <source>
        <dbReference type="EMBL" id="EXX74764.1"/>
    </source>
</evidence>
<evidence type="ECO:0000256" key="11">
    <source>
        <dbReference type="ARBA" id="ARBA00023167"/>
    </source>
</evidence>
<evidence type="ECO:0000256" key="13">
    <source>
        <dbReference type="ARBA" id="ARBA00059589"/>
    </source>
</evidence>
<feature type="domain" description="Aspartate/homoserine dehydrogenase NAD-binding" evidence="20">
    <location>
        <begin position="8"/>
        <end position="142"/>
    </location>
</feature>
<dbReference type="Pfam" id="PF03447">
    <property type="entry name" value="NAD_binding_3"/>
    <property type="match status" value="1"/>
</dbReference>
<evidence type="ECO:0000256" key="18">
    <source>
        <dbReference type="RuleBase" id="RU004171"/>
    </source>
</evidence>
<organism evidence="21 22">
    <name type="scientific">Rhizophagus irregularis (strain DAOM 197198w)</name>
    <name type="common">Glomus intraradices</name>
    <dbReference type="NCBI Taxonomy" id="1432141"/>
    <lineage>
        <taxon>Eukaryota</taxon>
        <taxon>Fungi</taxon>
        <taxon>Fungi incertae sedis</taxon>
        <taxon>Mucoromycota</taxon>
        <taxon>Glomeromycotina</taxon>
        <taxon>Glomeromycetes</taxon>
        <taxon>Glomerales</taxon>
        <taxon>Glomeraceae</taxon>
        <taxon>Rhizophagus</taxon>
    </lineage>
</organism>
<comment type="catalytic activity">
    <reaction evidence="12">
        <text>L-homoserine + NADP(+) = L-aspartate 4-semialdehyde + NADPH + H(+)</text>
        <dbReference type="Rhea" id="RHEA:15761"/>
        <dbReference type="ChEBI" id="CHEBI:15378"/>
        <dbReference type="ChEBI" id="CHEBI:57476"/>
        <dbReference type="ChEBI" id="CHEBI:57783"/>
        <dbReference type="ChEBI" id="CHEBI:58349"/>
        <dbReference type="ChEBI" id="CHEBI:537519"/>
        <dbReference type="EC" id="1.1.1.3"/>
    </reaction>
    <physiologicalReaction direction="right-to-left" evidence="12">
        <dbReference type="Rhea" id="RHEA:15763"/>
    </physiologicalReaction>
</comment>
<evidence type="ECO:0000256" key="17">
    <source>
        <dbReference type="RuleBase" id="RU000579"/>
    </source>
</evidence>
<dbReference type="InterPro" id="IPR011147">
    <property type="entry name" value="Bifunc_Aspkin/hSer_DH"/>
</dbReference>
<keyword evidence="22" id="KW-1185">Reference proteome</keyword>
<dbReference type="GO" id="GO:0050661">
    <property type="term" value="F:NADP binding"/>
    <property type="evidence" value="ECO:0007669"/>
    <property type="project" value="InterPro"/>
</dbReference>
<keyword evidence="10 14" id="KW-0560">Oxidoreductase</keyword>
<dbReference type="GO" id="GO:0009090">
    <property type="term" value="P:homoserine biosynthetic process"/>
    <property type="evidence" value="ECO:0007669"/>
    <property type="project" value="TreeGrafter"/>
</dbReference>
<keyword evidence="8 14" id="KW-0791">Threonine biosynthesis</keyword>
<proteinExistence type="inferred from homology"/>
<dbReference type="Gene3D" id="3.40.50.720">
    <property type="entry name" value="NAD(P)-binding Rossmann-like Domain"/>
    <property type="match status" value="1"/>
</dbReference>
<evidence type="ECO:0000256" key="1">
    <source>
        <dbReference type="ARBA" id="ARBA00001920"/>
    </source>
</evidence>
<keyword evidence="9 14" id="KW-0521">NADP</keyword>
<keyword evidence="11 14" id="KW-0486">Methionine biosynthesis</keyword>
<dbReference type="PANTHER" id="PTHR43070">
    <property type="match status" value="1"/>
</dbReference>
<dbReference type="EC" id="1.1.1.3" evidence="5 14"/>
<sequence>MVNIGIIGVGLVGSELISQLSAHISQNGTPTFKVIALMNSTKQLLSNSSYSSLTLSSWKNDLSAKGTTSNLNSFINYLSEAPTPSIVIDNTSSQEIADSYPLFIEKGLHIVTPNKKAFSSDLKLYREIREKAAEKRRFIYHESTVGAGLPVLSTLTDLIRTKDKIIKIEGIFSGTLSYIFNEFSKLDGEKKNFSEIVKIARENGYTEPDPRDDLNGLDVARKVVILSRLTGKDLSLDTLPVENIVPESLRTLDSATEFMASLTQYDEYFQKLNTTANNDQQVLRYIGVIDPIGDKSEVKLVSLSSSHPFAALKGSDNIISFTTERFPSPLIIQGAGAGAAVTAFGIFSDLFKISDRTLF</sequence>
<dbReference type="UniPathway" id="UPA00051">
    <property type="reaction ID" value="UER00465"/>
</dbReference>
<evidence type="ECO:0000256" key="6">
    <source>
        <dbReference type="ARBA" id="ARBA00013376"/>
    </source>
</evidence>
<evidence type="ECO:0000313" key="22">
    <source>
        <dbReference type="Proteomes" id="UP000022910"/>
    </source>
</evidence>
<comment type="caution">
    <text evidence="21">The sequence shown here is derived from an EMBL/GenBank/DDBJ whole genome shotgun (WGS) entry which is preliminary data.</text>
</comment>
<evidence type="ECO:0000256" key="2">
    <source>
        <dbReference type="ARBA" id="ARBA00005056"/>
    </source>
</evidence>
<dbReference type="FunFam" id="3.30.360.10:FF:000006">
    <property type="entry name" value="Bifunctional aspartokinase/homoserine dehydrogenase"/>
    <property type="match status" value="1"/>
</dbReference>
<dbReference type="Gene3D" id="3.30.360.10">
    <property type="entry name" value="Dihydrodipicolinate Reductase, domain 2"/>
    <property type="match status" value="1"/>
</dbReference>
<comment type="pathway">
    <text evidence="3 17">Amino-acid biosynthesis; L-methionine biosynthesis via de novo pathway; L-homoserine from L-aspartate: step 3/3.</text>
</comment>
<evidence type="ECO:0000256" key="3">
    <source>
        <dbReference type="ARBA" id="ARBA00005062"/>
    </source>
</evidence>
<dbReference type="GO" id="GO:0004412">
    <property type="term" value="F:homoserine dehydrogenase activity"/>
    <property type="evidence" value="ECO:0007669"/>
    <property type="project" value="UniProtKB-EC"/>
</dbReference>